<dbReference type="EMBL" id="JANHOH010000007">
    <property type="protein sequence ID" value="MCQ6960284.1"/>
    <property type="molecule type" value="Genomic_DNA"/>
</dbReference>
<accession>A0ABT1T6M1</accession>
<name>A0ABT1T6M1_9SPHI</name>
<protein>
    <submittedName>
        <fullName evidence="2">Helix-turn-helix domain-containing protein</fullName>
    </submittedName>
</protein>
<feature type="domain" description="Insertion element IS150 protein InsJ-like helix-turn-helix" evidence="1">
    <location>
        <begin position="20"/>
        <end position="56"/>
    </location>
</feature>
<dbReference type="InterPro" id="IPR010921">
    <property type="entry name" value="Trp_repressor/repl_initiator"/>
</dbReference>
<dbReference type="InterPro" id="IPR036388">
    <property type="entry name" value="WH-like_DNA-bd_sf"/>
</dbReference>
<organism evidence="2 3">
    <name type="scientific">Mucilaginibacter aquariorum</name>
    <dbReference type="NCBI Taxonomy" id="2967225"/>
    <lineage>
        <taxon>Bacteria</taxon>
        <taxon>Pseudomonadati</taxon>
        <taxon>Bacteroidota</taxon>
        <taxon>Sphingobacteriia</taxon>
        <taxon>Sphingobacteriales</taxon>
        <taxon>Sphingobacteriaceae</taxon>
        <taxon>Mucilaginibacter</taxon>
    </lineage>
</organism>
<dbReference type="RefSeq" id="WP_256540661.1">
    <property type="nucleotide sequence ID" value="NZ_JANHOH010000007.1"/>
</dbReference>
<evidence type="ECO:0000313" key="2">
    <source>
        <dbReference type="EMBL" id="MCQ6960284.1"/>
    </source>
</evidence>
<dbReference type="SUPFAM" id="SSF48295">
    <property type="entry name" value="TrpR-like"/>
    <property type="match status" value="1"/>
</dbReference>
<sequence length="58" mass="6890">MKKQENSITRRSQRDYSLAFKLQVVQQVEKGELSYKKAQRHYGIQGRSTVLVWLRKHG</sequence>
<dbReference type="Proteomes" id="UP001204376">
    <property type="component" value="Unassembled WGS sequence"/>
</dbReference>
<evidence type="ECO:0000313" key="3">
    <source>
        <dbReference type="Proteomes" id="UP001204376"/>
    </source>
</evidence>
<dbReference type="Pfam" id="PF13518">
    <property type="entry name" value="HTH_28"/>
    <property type="match status" value="1"/>
</dbReference>
<evidence type="ECO:0000259" key="1">
    <source>
        <dbReference type="Pfam" id="PF13518"/>
    </source>
</evidence>
<dbReference type="InterPro" id="IPR055247">
    <property type="entry name" value="InsJ-like_HTH"/>
</dbReference>
<keyword evidence="3" id="KW-1185">Reference proteome</keyword>
<reference evidence="2 3" key="1">
    <citation type="submission" date="2022-07" db="EMBL/GenBank/DDBJ databases">
        <title>Mucilaginibacter sp. JC4.</title>
        <authorList>
            <person name="Le V."/>
            <person name="Ko S.-R."/>
            <person name="Ahn C.-Y."/>
            <person name="Oh H.-M."/>
        </authorList>
    </citation>
    <scope>NUCLEOTIDE SEQUENCE [LARGE SCALE GENOMIC DNA]</scope>
    <source>
        <strain evidence="2 3">JC4</strain>
    </source>
</reference>
<gene>
    <name evidence="2" type="ORF">NPE20_20055</name>
</gene>
<comment type="caution">
    <text evidence="2">The sequence shown here is derived from an EMBL/GenBank/DDBJ whole genome shotgun (WGS) entry which is preliminary data.</text>
</comment>
<proteinExistence type="predicted"/>
<feature type="non-terminal residue" evidence="2">
    <location>
        <position position="58"/>
    </location>
</feature>
<dbReference type="Gene3D" id="1.10.10.10">
    <property type="entry name" value="Winged helix-like DNA-binding domain superfamily/Winged helix DNA-binding domain"/>
    <property type="match status" value="1"/>
</dbReference>